<dbReference type="SUPFAM" id="SSF48403">
    <property type="entry name" value="Ankyrin repeat"/>
    <property type="match status" value="1"/>
</dbReference>
<dbReference type="InterPro" id="IPR002110">
    <property type="entry name" value="Ankyrin_rpt"/>
</dbReference>
<dbReference type="EMBL" id="CAJNYD010003551">
    <property type="protein sequence ID" value="CAF3518977.1"/>
    <property type="molecule type" value="Genomic_DNA"/>
</dbReference>
<feature type="compositionally biased region" description="Polar residues" evidence="4">
    <location>
        <begin position="325"/>
        <end position="335"/>
    </location>
</feature>
<organism evidence="8 10">
    <name type="scientific">Rotaria socialis</name>
    <dbReference type="NCBI Taxonomy" id="392032"/>
    <lineage>
        <taxon>Eukaryota</taxon>
        <taxon>Metazoa</taxon>
        <taxon>Spiralia</taxon>
        <taxon>Gnathifera</taxon>
        <taxon>Rotifera</taxon>
        <taxon>Eurotatoria</taxon>
        <taxon>Bdelloidea</taxon>
        <taxon>Philodinida</taxon>
        <taxon>Philodinidae</taxon>
        <taxon>Rotaria</taxon>
    </lineage>
</organism>
<dbReference type="Proteomes" id="UP000663862">
    <property type="component" value="Unassembled WGS sequence"/>
</dbReference>
<dbReference type="Gene3D" id="1.25.40.20">
    <property type="entry name" value="Ankyrin repeat-containing domain"/>
    <property type="match status" value="2"/>
</dbReference>
<dbReference type="SMART" id="SM00248">
    <property type="entry name" value="ANK"/>
    <property type="match status" value="6"/>
</dbReference>
<sequence length="335" mass="37340">MGAVVSKDQSVITALENQDAGELRTALKDLTTEEIRNVCKAYIPDDENQCTVLHYATWQDNTDLLAPLLDYVDDFEVRDGLGWTPLMTAVNRGSKQNASMLLARGALIDCDWAGGMSLIADAMNYNDVELVTMLMDHGARVIPTSEMLADGEDQNAFYLLHYAVDDGLYDIAKLLIEKGRIPLNTLDQAGWGAIHLAAGHNNIEMLTLLMEKGADINIKDSQGNTPLSWAREMNAIGAIQELEKRGASADREWHGEKPELKTPEERAEETYPEEEYTEDVESEQWQGASNGIEFDRFDIEVEDPKLKAQESLNGKDSNMFDALQHQRTLPAQATY</sequence>
<dbReference type="PROSITE" id="PS50088">
    <property type="entry name" value="ANK_REPEAT"/>
    <property type="match status" value="1"/>
</dbReference>
<protein>
    <recommendedName>
        <fullName evidence="11">Ankyrin repeat protein</fullName>
    </recommendedName>
</protein>
<keyword evidence="2 3" id="KW-0040">ANK repeat</keyword>
<evidence type="ECO:0000313" key="8">
    <source>
        <dbReference type="EMBL" id="CAF4218812.1"/>
    </source>
</evidence>
<dbReference type="EMBL" id="CAJNYT010005298">
    <property type="protein sequence ID" value="CAF3727443.1"/>
    <property type="molecule type" value="Genomic_DNA"/>
</dbReference>
<dbReference type="Proteomes" id="UP000663833">
    <property type="component" value="Unassembled WGS sequence"/>
</dbReference>
<feature type="region of interest" description="Disordered" evidence="4">
    <location>
        <begin position="310"/>
        <end position="335"/>
    </location>
</feature>
<dbReference type="PROSITE" id="PS50297">
    <property type="entry name" value="ANK_REP_REGION"/>
    <property type="match status" value="1"/>
</dbReference>
<evidence type="ECO:0000313" key="9">
    <source>
        <dbReference type="EMBL" id="CAF4441512.1"/>
    </source>
</evidence>
<evidence type="ECO:0008006" key="11">
    <source>
        <dbReference type="Google" id="ProtNLM"/>
    </source>
</evidence>
<dbReference type="Proteomes" id="UP000663869">
    <property type="component" value="Unassembled WGS sequence"/>
</dbReference>
<evidence type="ECO:0000313" key="10">
    <source>
        <dbReference type="Proteomes" id="UP000663851"/>
    </source>
</evidence>
<gene>
    <name evidence="6" type="ORF">FME351_LOCUS24753</name>
    <name evidence="7" type="ORF">GRG538_LOCUS30045</name>
    <name evidence="8" type="ORF">HFQ381_LOCUS8503</name>
    <name evidence="5" type="ORF">LUA448_LOCUS26321</name>
    <name evidence="9" type="ORF">TSG867_LOCUS16224</name>
</gene>
<feature type="compositionally biased region" description="Acidic residues" evidence="4">
    <location>
        <begin position="270"/>
        <end position="282"/>
    </location>
</feature>
<dbReference type="AlphaFoldDB" id="A0A820CNE1"/>
<dbReference type="InterPro" id="IPR036770">
    <property type="entry name" value="Ankyrin_rpt-contain_sf"/>
</dbReference>
<dbReference type="PANTHER" id="PTHR24198">
    <property type="entry name" value="ANKYRIN REPEAT AND PROTEIN KINASE DOMAIN-CONTAINING PROTEIN"/>
    <property type="match status" value="1"/>
</dbReference>
<dbReference type="EMBL" id="CAJOBQ010000981">
    <property type="protein sequence ID" value="CAF4441512.1"/>
    <property type="molecule type" value="Genomic_DNA"/>
</dbReference>
<evidence type="ECO:0000256" key="4">
    <source>
        <dbReference type="SAM" id="MobiDB-lite"/>
    </source>
</evidence>
<name>A0A820CNE1_9BILA</name>
<proteinExistence type="predicted"/>
<evidence type="ECO:0000313" key="5">
    <source>
        <dbReference type="EMBL" id="CAF3518977.1"/>
    </source>
</evidence>
<comment type="caution">
    <text evidence="8">The sequence shown here is derived from an EMBL/GenBank/DDBJ whole genome shotgun (WGS) entry which is preliminary data.</text>
</comment>
<feature type="region of interest" description="Disordered" evidence="4">
    <location>
        <begin position="245"/>
        <end position="289"/>
    </location>
</feature>
<accession>A0A820CNE1</accession>
<evidence type="ECO:0000256" key="2">
    <source>
        <dbReference type="ARBA" id="ARBA00023043"/>
    </source>
</evidence>
<feature type="repeat" description="ANK" evidence="3">
    <location>
        <begin position="189"/>
        <end position="221"/>
    </location>
</feature>
<dbReference type="Pfam" id="PF12796">
    <property type="entry name" value="Ank_2"/>
    <property type="match status" value="2"/>
</dbReference>
<dbReference type="EMBL" id="CAJOBO010000427">
    <property type="protein sequence ID" value="CAF4218812.1"/>
    <property type="molecule type" value="Genomic_DNA"/>
</dbReference>
<dbReference type="Proteomes" id="UP000663851">
    <property type="component" value="Unassembled WGS sequence"/>
</dbReference>
<dbReference type="EMBL" id="CAJNYU010003244">
    <property type="protein sequence ID" value="CAF3655616.1"/>
    <property type="molecule type" value="Genomic_DNA"/>
</dbReference>
<keyword evidence="1" id="KW-0677">Repeat</keyword>
<reference evidence="8" key="1">
    <citation type="submission" date="2021-02" db="EMBL/GenBank/DDBJ databases">
        <authorList>
            <person name="Nowell W R."/>
        </authorList>
    </citation>
    <scope>NUCLEOTIDE SEQUENCE</scope>
</reference>
<evidence type="ECO:0000256" key="1">
    <source>
        <dbReference type="ARBA" id="ARBA00022737"/>
    </source>
</evidence>
<evidence type="ECO:0000313" key="6">
    <source>
        <dbReference type="EMBL" id="CAF3655616.1"/>
    </source>
</evidence>
<evidence type="ECO:0000256" key="3">
    <source>
        <dbReference type="PROSITE-ProRule" id="PRU00023"/>
    </source>
</evidence>
<evidence type="ECO:0000313" key="7">
    <source>
        <dbReference type="EMBL" id="CAF3727443.1"/>
    </source>
</evidence>
<dbReference type="Proteomes" id="UP000663872">
    <property type="component" value="Unassembled WGS sequence"/>
</dbReference>
<feature type="compositionally biased region" description="Basic and acidic residues" evidence="4">
    <location>
        <begin position="245"/>
        <end position="269"/>
    </location>
</feature>
<dbReference type="PANTHER" id="PTHR24198:SF165">
    <property type="entry name" value="ANKYRIN REPEAT-CONTAINING PROTEIN-RELATED"/>
    <property type="match status" value="1"/>
</dbReference>